<dbReference type="EMBL" id="CAJNOM010000137">
    <property type="protein sequence ID" value="CAF1120606.1"/>
    <property type="molecule type" value="Genomic_DNA"/>
</dbReference>
<comment type="catalytic activity">
    <reaction evidence="10">
        <text>L-cysteine + L-glutamate + ATP = gamma-L-glutamyl-L-cysteine + ADP + phosphate + H(+)</text>
        <dbReference type="Rhea" id="RHEA:13285"/>
        <dbReference type="ChEBI" id="CHEBI:15378"/>
        <dbReference type="ChEBI" id="CHEBI:29985"/>
        <dbReference type="ChEBI" id="CHEBI:30616"/>
        <dbReference type="ChEBI" id="CHEBI:35235"/>
        <dbReference type="ChEBI" id="CHEBI:43474"/>
        <dbReference type="ChEBI" id="CHEBI:58173"/>
        <dbReference type="ChEBI" id="CHEBI:456216"/>
        <dbReference type="EC" id="6.3.2.2"/>
    </reaction>
</comment>
<dbReference type="Proteomes" id="UP000663877">
    <property type="component" value="Unassembled WGS sequence"/>
</dbReference>
<protein>
    <recommendedName>
        <fullName evidence="3 10">Glutamate--cysteine ligase</fullName>
        <ecNumber evidence="3 10">6.3.2.2</ecNumber>
    </recommendedName>
    <alternativeName>
        <fullName evidence="9 10">Gamma-ECS</fullName>
    </alternativeName>
    <alternativeName>
        <fullName evidence="8 10">Gamma-glutamylcysteine synthetase</fullName>
    </alternativeName>
</protein>
<keyword evidence="4 10" id="KW-0436">Ligase</keyword>
<dbReference type="Gene3D" id="3.30.590.50">
    <property type="match status" value="2"/>
</dbReference>
<sequence>MGVLSTGRPLTWNEIVPYRSILKNHALNDLITILNKHRHRTNDAFLWGDEIEYSLLRFDHKTKRVQLLLKADEILSKFNQLDSNELSSIMFHAEDCNFVIEGIPSIPYGSFFFHYNRVESNMKLRREQVEKFLDKNEYILTISAFPRLGCNRCTYPEYESDPEHSFEHSICCSDHYKTPNYPRTMFLNQNVVERRQSKVSVNVPILKDTNTSNPFRDDFSSYGVSNWKDYVNNNLQDNYIHLDSSSIGWGCCCLQVTLQAQSFDESLYLYDQLIPLTSIFLSLSTSCPIWRGYLSNVDSRWNILSSTTDDRTKEEIEKKLLNSSRYSSVPCYLSDSSDIYNDTNLNIDQEVYQILIQNNCPSTVAKHFAHLFLRDPLYVTDEQVHPKDNPSNRFAFENQNSMVWNSLRFKPPVSEDSASLGWRIEFRPMELQITDFENAALSVFLTLLTRAILSYNIDLRMPISLVNENMERAQMKNNIQTNKFHFPTQIFHDRNCKKHETREMSMDEIINGSTNFIGLKSLVVNYLNSFEDIDTSTRQTMDNYLQFISQRANGTILTNAMWIREYVKNHPLYKHDSIVNEQIQYDLIWLIQQIANQKQSVPNTQPSYNKL</sequence>
<evidence type="ECO:0000313" key="14">
    <source>
        <dbReference type="Proteomes" id="UP000663877"/>
    </source>
</evidence>
<dbReference type="GO" id="GO:0005524">
    <property type="term" value="F:ATP binding"/>
    <property type="evidence" value="ECO:0007669"/>
    <property type="project" value="UniProtKB-UniRule"/>
</dbReference>
<keyword evidence="6 10" id="KW-0547">Nucleotide-binding</keyword>
<dbReference type="PANTHER" id="PTHR11164:SF0">
    <property type="entry name" value="GLUTAMATE--CYSTEINE LIGASE CATALYTIC SUBUNIT"/>
    <property type="match status" value="1"/>
</dbReference>
<evidence type="ECO:0000256" key="9">
    <source>
        <dbReference type="ARBA" id="ARBA00032122"/>
    </source>
</evidence>
<dbReference type="EC" id="6.3.2.2" evidence="3 10"/>
<dbReference type="GO" id="GO:0006750">
    <property type="term" value="P:glutathione biosynthetic process"/>
    <property type="evidence" value="ECO:0007669"/>
    <property type="project" value="UniProtKB-UniRule"/>
</dbReference>
<comment type="similarity">
    <text evidence="2 10">Belongs to the glutamate--cysteine ligase type 3 family.</text>
</comment>
<dbReference type="InterPro" id="IPR004308">
    <property type="entry name" value="GCS"/>
</dbReference>
<dbReference type="EMBL" id="CAJNOI010000093">
    <property type="protein sequence ID" value="CAF1045777.1"/>
    <property type="molecule type" value="Genomic_DNA"/>
</dbReference>
<dbReference type="Gene3D" id="1.10.8.960">
    <property type="match status" value="1"/>
</dbReference>
<dbReference type="AlphaFoldDB" id="A0A814K3R6"/>
<dbReference type="SUPFAM" id="SSF55931">
    <property type="entry name" value="Glutamine synthetase/guanido kinase"/>
    <property type="match status" value="1"/>
</dbReference>
<evidence type="ECO:0000256" key="4">
    <source>
        <dbReference type="ARBA" id="ARBA00022598"/>
    </source>
</evidence>
<organism evidence="11 14">
    <name type="scientific">Adineta steineri</name>
    <dbReference type="NCBI Taxonomy" id="433720"/>
    <lineage>
        <taxon>Eukaryota</taxon>
        <taxon>Metazoa</taxon>
        <taxon>Spiralia</taxon>
        <taxon>Gnathifera</taxon>
        <taxon>Rotifera</taxon>
        <taxon>Eurotatoria</taxon>
        <taxon>Bdelloidea</taxon>
        <taxon>Adinetida</taxon>
        <taxon>Adinetidae</taxon>
        <taxon>Adineta</taxon>
    </lineage>
</organism>
<evidence type="ECO:0000256" key="7">
    <source>
        <dbReference type="ARBA" id="ARBA00022840"/>
    </source>
</evidence>
<dbReference type="OrthoDB" id="7939818at2759"/>
<evidence type="ECO:0000256" key="1">
    <source>
        <dbReference type="ARBA" id="ARBA00005006"/>
    </source>
</evidence>
<dbReference type="Pfam" id="PF03074">
    <property type="entry name" value="GCS"/>
    <property type="match status" value="1"/>
</dbReference>
<keyword evidence="13" id="KW-1185">Reference proteome</keyword>
<dbReference type="GO" id="GO:0004357">
    <property type="term" value="F:glutamate-cysteine ligase activity"/>
    <property type="evidence" value="ECO:0007669"/>
    <property type="project" value="UniProtKB-UniRule"/>
</dbReference>
<dbReference type="Gene3D" id="1.10.150.710">
    <property type="entry name" value="Glutamate cysteine ligase subdomain"/>
    <property type="match status" value="1"/>
</dbReference>
<dbReference type="UniPathway" id="UPA00142">
    <property type="reaction ID" value="UER00209"/>
</dbReference>
<dbReference type="GO" id="GO:0017109">
    <property type="term" value="C:glutamate-cysteine ligase complex"/>
    <property type="evidence" value="ECO:0007669"/>
    <property type="project" value="TreeGrafter"/>
</dbReference>
<proteinExistence type="inferred from homology"/>
<comment type="pathway">
    <text evidence="1 10">Sulfur metabolism; glutathione biosynthesis; glutathione from L-cysteine and L-glutamate: step 1/2.</text>
</comment>
<evidence type="ECO:0000256" key="10">
    <source>
        <dbReference type="RuleBase" id="RU367135"/>
    </source>
</evidence>
<dbReference type="Proteomes" id="UP000663832">
    <property type="component" value="Unassembled WGS sequence"/>
</dbReference>
<evidence type="ECO:0000256" key="2">
    <source>
        <dbReference type="ARBA" id="ARBA00008100"/>
    </source>
</evidence>
<gene>
    <name evidence="11" type="ORF">BJG266_LOCUS18327</name>
    <name evidence="12" type="ORF">QVE165_LOCUS21373</name>
</gene>
<evidence type="ECO:0000256" key="6">
    <source>
        <dbReference type="ARBA" id="ARBA00022741"/>
    </source>
</evidence>
<evidence type="ECO:0000313" key="13">
    <source>
        <dbReference type="Proteomes" id="UP000663832"/>
    </source>
</evidence>
<evidence type="ECO:0000256" key="3">
    <source>
        <dbReference type="ARBA" id="ARBA00012220"/>
    </source>
</evidence>
<keyword evidence="7 10" id="KW-0067">ATP-binding</keyword>
<reference evidence="11" key="1">
    <citation type="submission" date="2021-02" db="EMBL/GenBank/DDBJ databases">
        <authorList>
            <person name="Nowell W R."/>
        </authorList>
    </citation>
    <scope>NUCLEOTIDE SEQUENCE</scope>
</reference>
<keyword evidence="5 10" id="KW-0317">Glutathione biosynthesis</keyword>
<accession>A0A814K3R6</accession>
<evidence type="ECO:0000313" key="11">
    <source>
        <dbReference type="EMBL" id="CAF1045777.1"/>
    </source>
</evidence>
<dbReference type="PANTHER" id="PTHR11164">
    <property type="entry name" value="GLUTAMATE CYSTEINE LIGASE"/>
    <property type="match status" value="1"/>
</dbReference>
<evidence type="ECO:0000256" key="8">
    <source>
        <dbReference type="ARBA" id="ARBA00030585"/>
    </source>
</evidence>
<evidence type="ECO:0000256" key="5">
    <source>
        <dbReference type="ARBA" id="ARBA00022684"/>
    </source>
</evidence>
<name>A0A814K3R6_9BILA</name>
<dbReference type="InterPro" id="IPR014746">
    <property type="entry name" value="Gln_synth/guanido_kin_cat_dom"/>
</dbReference>
<comment type="caution">
    <text evidence="11">The sequence shown here is derived from an EMBL/GenBank/DDBJ whole genome shotgun (WGS) entry which is preliminary data.</text>
</comment>
<evidence type="ECO:0000313" key="12">
    <source>
        <dbReference type="EMBL" id="CAF1120606.1"/>
    </source>
</evidence>